<dbReference type="PANTHER" id="PTHR30466">
    <property type="entry name" value="FLAVIN REDUCTASE"/>
    <property type="match status" value="1"/>
</dbReference>
<dbReference type="AlphaFoldDB" id="A0A1R4G740"/>
<dbReference type="Pfam" id="PF01613">
    <property type="entry name" value="Flavin_Reduct"/>
    <property type="match status" value="1"/>
</dbReference>
<dbReference type="GO" id="GO:0042602">
    <property type="term" value="F:riboflavin reductase (NADPH) activity"/>
    <property type="evidence" value="ECO:0007669"/>
    <property type="project" value="TreeGrafter"/>
</dbReference>
<evidence type="ECO:0000259" key="2">
    <source>
        <dbReference type="SMART" id="SM00903"/>
    </source>
</evidence>
<dbReference type="GO" id="GO:0006208">
    <property type="term" value="P:pyrimidine nucleobase catabolic process"/>
    <property type="evidence" value="ECO:0007669"/>
    <property type="project" value="TreeGrafter"/>
</dbReference>
<sequence>MTAPAQSLPATHPQSLLFREAFRGHPAGLAVITATGPEGPIGLTASSVASVSADPPALVFSLSGRTTAPLLAAADTVLVHLMDAGQAETVRTFATPGSARFTEDMDWEFLPTGEPLLRHSTWALRCSITDRVDVGSSRVIVAAVLGIQGQATGHGPLVYHDRTYHQLSEGSSLPG</sequence>
<evidence type="ECO:0000313" key="4">
    <source>
        <dbReference type="Proteomes" id="UP000195913"/>
    </source>
</evidence>
<dbReference type="Gene3D" id="2.30.110.10">
    <property type="entry name" value="Electron Transport, Fmn-binding Protein, Chain A"/>
    <property type="match status" value="1"/>
</dbReference>
<gene>
    <name evidence="3" type="ORF">FM101_08270</name>
</gene>
<reference evidence="3 4" key="1">
    <citation type="submission" date="2017-02" db="EMBL/GenBank/DDBJ databases">
        <authorList>
            <person name="Peterson S.W."/>
        </authorList>
    </citation>
    <scope>NUCLEOTIDE SEQUENCE [LARGE SCALE GENOMIC DNA]</scope>
    <source>
        <strain evidence="3 4">B Ar 00.02</strain>
    </source>
</reference>
<keyword evidence="1" id="KW-0560">Oxidoreductase</keyword>
<dbReference type="SUPFAM" id="SSF50475">
    <property type="entry name" value="FMN-binding split barrel"/>
    <property type="match status" value="1"/>
</dbReference>
<dbReference type="EMBL" id="FUHW01000028">
    <property type="protein sequence ID" value="SJM63998.1"/>
    <property type="molecule type" value="Genomic_DNA"/>
</dbReference>
<dbReference type="InterPro" id="IPR002563">
    <property type="entry name" value="Flavin_Rdtase-like_dom"/>
</dbReference>
<dbReference type="GO" id="GO:0010181">
    <property type="term" value="F:FMN binding"/>
    <property type="evidence" value="ECO:0007669"/>
    <property type="project" value="InterPro"/>
</dbReference>
<evidence type="ECO:0000313" key="3">
    <source>
        <dbReference type="EMBL" id="SJM63998.1"/>
    </source>
</evidence>
<evidence type="ECO:0000256" key="1">
    <source>
        <dbReference type="ARBA" id="ARBA00023002"/>
    </source>
</evidence>
<dbReference type="RefSeq" id="WP_086998126.1">
    <property type="nucleotide sequence ID" value="NZ_FUHW01000028.1"/>
</dbReference>
<keyword evidence="4" id="KW-1185">Reference proteome</keyword>
<dbReference type="InterPro" id="IPR012349">
    <property type="entry name" value="Split_barrel_FMN-bd"/>
</dbReference>
<dbReference type="InterPro" id="IPR050268">
    <property type="entry name" value="NADH-dep_flavin_reductase"/>
</dbReference>
<organism evidence="3 4">
    <name type="scientific">Arthrobacter rhombi</name>
    <dbReference type="NCBI Taxonomy" id="71253"/>
    <lineage>
        <taxon>Bacteria</taxon>
        <taxon>Bacillati</taxon>
        <taxon>Actinomycetota</taxon>
        <taxon>Actinomycetes</taxon>
        <taxon>Micrococcales</taxon>
        <taxon>Micrococcaceae</taxon>
        <taxon>Arthrobacter</taxon>
    </lineage>
</organism>
<dbReference type="PANTHER" id="PTHR30466:SF1">
    <property type="entry name" value="FMN REDUCTASE (NADH) RUTF"/>
    <property type="match status" value="1"/>
</dbReference>
<accession>A0A1R4G740</accession>
<proteinExistence type="predicted"/>
<dbReference type="Proteomes" id="UP000195913">
    <property type="component" value="Unassembled WGS sequence"/>
</dbReference>
<dbReference type="SMART" id="SM00903">
    <property type="entry name" value="Flavin_Reduct"/>
    <property type="match status" value="1"/>
</dbReference>
<feature type="domain" description="Flavin reductase like" evidence="2">
    <location>
        <begin position="22"/>
        <end position="166"/>
    </location>
</feature>
<name>A0A1R4G740_9MICC</name>
<protein>
    <submittedName>
        <fullName evidence="3">NADH-FMN oxidoreductase</fullName>
    </submittedName>
</protein>